<dbReference type="Proteomes" id="UP000317894">
    <property type="component" value="Unassembled WGS sequence"/>
</dbReference>
<dbReference type="SUPFAM" id="SSF63892">
    <property type="entry name" value="Pyridoxine 5'-phosphate synthase"/>
    <property type="match status" value="1"/>
</dbReference>
<feature type="region of interest" description="Disordered" evidence="6">
    <location>
        <begin position="1"/>
        <end position="45"/>
    </location>
</feature>
<organism evidence="7 8">
    <name type="scientific">Glacieibacterium frigidum</name>
    <dbReference type="NCBI Taxonomy" id="2593303"/>
    <lineage>
        <taxon>Bacteria</taxon>
        <taxon>Pseudomonadati</taxon>
        <taxon>Pseudomonadota</taxon>
        <taxon>Alphaproteobacteria</taxon>
        <taxon>Sphingomonadales</taxon>
        <taxon>Sphingosinicellaceae</taxon>
        <taxon>Glacieibacterium</taxon>
    </lineage>
</organism>
<name>A0A552UGD6_9SPHN</name>
<dbReference type="InterPro" id="IPR036130">
    <property type="entry name" value="Pyridoxine-5'_phos_synth"/>
</dbReference>
<keyword evidence="3 4" id="KW-0664">Pyridoxine biosynthesis</keyword>
<feature type="binding site" evidence="4">
    <location>
        <begin position="77"/>
        <end position="78"/>
    </location>
    <ligand>
        <name>1-deoxy-D-xylulose 5-phosphate</name>
        <dbReference type="ChEBI" id="CHEBI:57792"/>
    </ligand>
</feature>
<evidence type="ECO:0000256" key="6">
    <source>
        <dbReference type="SAM" id="MobiDB-lite"/>
    </source>
</evidence>
<feature type="binding site" evidence="4">
    <location>
        <begin position="276"/>
        <end position="277"/>
    </location>
    <ligand>
        <name>3-amino-2-oxopropyl phosphate</name>
        <dbReference type="ChEBI" id="CHEBI:57279"/>
    </ligand>
</feature>
<dbReference type="Pfam" id="PF03740">
    <property type="entry name" value="PdxJ"/>
    <property type="match status" value="1"/>
</dbReference>
<gene>
    <name evidence="4" type="primary">pdxJ</name>
    <name evidence="7" type="ORF">FMM06_03450</name>
</gene>
<feature type="binding site" evidence="4">
    <location>
        <position position="168"/>
    </location>
    <ligand>
        <name>1-deoxy-D-xylulose 5-phosphate</name>
        <dbReference type="ChEBI" id="CHEBI:57792"/>
    </ligand>
</feature>
<comment type="similarity">
    <text evidence="4">Belongs to the PNP synthase family.</text>
</comment>
<feature type="binding site" evidence="4">
    <location>
        <position position="86"/>
    </location>
    <ligand>
        <name>3-amino-2-oxopropyl phosphate</name>
        <dbReference type="ChEBI" id="CHEBI:57279"/>
    </ligand>
</feature>
<dbReference type="UniPathway" id="UPA00244">
    <property type="reaction ID" value="UER00313"/>
</dbReference>
<comment type="catalytic activity">
    <reaction evidence="4">
        <text>3-amino-2-oxopropyl phosphate + 1-deoxy-D-xylulose 5-phosphate = pyridoxine 5'-phosphate + phosphate + 2 H2O + H(+)</text>
        <dbReference type="Rhea" id="RHEA:15265"/>
        <dbReference type="ChEBI" id="CHEBI:15377"/>
        <dbReference type="ChEBI" id="CHEBI:15378"/>
        <dbReference type="ChEBI" id="CHEBI:43474"/>
        <dbReference type="ChEBI" id="CHEBI:57279"/>
        <dbReference type="ChEBI" id="CHEBI:57792"/>
        <dbReference type="ChEBI" id="CHEBI:58589"/>
        <dbReference type="EC" id="2.6.99.2"/>
    </reaction>
</comment>
<feature type="active site" description="Proton donor" evidence="4">
    <location>
        <position position="254"/>
    </location>
</feature>
<dbReference type="InterPro" id="IPR004569">
    <property type="entry name" value="PyrdxlP_synth_PdxJ"/>
</dbReference>
<evidence type="ECO:0000256" key="1">
    <source>
        <dbReference type="ARBA" id="ARBA00022490"/>
    </source>
</evidence>
<dbReference type="NCBIfam" id="NF003625">
    <property type="entry name" value="PRK05265.1-3"/>
    <property type="match status" value="1"/>
</dbReference>
<comment type="subcellular location">
    <subcellularLocation>
        <location evidence="4">Cytoplasm</location>
    </subcellularLocation>
</comment>
<accession>A0A552UGD6</accession>
<keyword evidence="1 4" id="KW-0963">Cytoplasm</keyword>
<feature type="compositionally biased region" description="Basic and acidic residues" evidence="6">
    <location>
        <begin position="1"/>
        <end position="11"/>
    </location>
</feature>
<dbReference type="NCBIfam" id="NF003624">
    <property type="entry name" value="PRK05265.1-2"/>
    <property type="match status" value="1"/>
</dbReference>
<feature type="active site" description="Proton acceptor" evidence="4">
    <location>
        <position position="138"/>
    </location>
</feature>
<dbReference type="InterPro" id="IPR013785">
    <property type="entry name" value="Aldolase_TIM"/>
</dbReference>
<feature type="binding site" evidence="4">
    <location>
        <position position="75"/>
    </location>
    <ligand>
        <name>3-amino-2-oxopropyl phosphate</name>
        <dbReference type="ChEBI" id="CHEBI:57279"/>
    </ligand>
</feature>
<dbReference type="Gene3D" id="3.20.20.70">
    <property type="entry name" value="Aldolase class I"/>
    <property type="match status" value="1"/>
</dbReference>
<feature type="active site" description="Proton acceptor" evidence="4">
    <location>
        <position position="111"/>
    </location>
</feature>
<feature type="binding site" evidence="4">
    <location>
        <position position="113"/>
    </location>
    <ligand>
        <name>1-deoxy-D-xylulose 5-phosphate</name>
        <dbReference type="ChEBI" id="CHEBI:57792"/>
    </ligand>
</feature>
<dbReference type="PANTHER" id="PTHR30456">
    <property type="entry name" value="PYRIDOXINE 5'-PHOSPHATE SYNTHASE"/>
    <property type="match status" value="1"/>
</dbReference>
<dbReference type="AlphaFoldDB" id="A0A552UGD6"/>
<comment type="pathway">
    <text evidence="4">Cofactor biosynthesis; pyridoxine 5'-phosphate biosynthesis; pyridoxine 5'-phosphate from D-erythrose 4-phosphate: step 5/5.</text>
</comment>
<evidence type="ECO:0000256" key="4">
    <source>
        <dbReference type="HAMAP-Rule" id="MF_00279"/>
    </source>
</evidence>
<feature type="binding site" evidence="4">
    <location>
        <position position="118"/>
    </location>
    <ligand>
        <name>1-deoxy-D-xylulose 5-phosphate</name>
        <dbReference type="ChEBI" id="CHEBI:57792"/>
    </ligand>
</feature>
<evidence type="ECO:0000256" key="3">
    <source>
        <dbReference type="ARBA" id="ARBA00023096"/>
    </source>
</evidence>
<comment type="subunit">
    <text evidence="4">Homooctamer; tetramer of dimers.</text>
</comment>
<keyword evidence="2 4" id="KW-0808">Transferase</keyword>
<sequence length="303" mass="32577">MVVHRAAEGLRHARRAGRAPRPDRRRRDLQRHRARFGPHRRRLHRPPDRFRRAVAGQGRHLRTAERGPVLRLGVNIDHVATIRNARGGEHPDPVRAAQMAAAAGADGITAHLREDRRHITDDDIARLIDATGLPLNLEMAATPEMLGIALTHRPPAVCIVPERREERTTEGGLDAAGQHNSLAPFVARLRDAGIRVSLFIAPDIRQLEAAARLGAPVVELHTGPYAHGGDGELERLQAAAAHALGLGLEVHAGHGLTTANVGPVAAIPGLAELNIGHFIVGEAVFIGLDAAVRAMRAAMDEGS</sequence>
<protein>
    <recommendedName>
        <fullName evidence="4 5">Pyridoxine 5'-phosphate synthase</fullName>
        <shortName evidence="4">PNP synthase</shortName>
        <ecNumber evidence="4 5">2.6.99.2</ecNumber>
    </recommendedName>
</protein>
<comment type="function">
    <text evidence="4">Catalyzes the complicated ring closure reaction between the two acyclic compounds 1-deoxy-D-xylulose-5-phosphate (DXP) and 3-amino-2-oxopropyl phosphate (1-amino-acetone-3-phosphate or AAP) to form pyridoxine 5'-phosphate (PNP) and inorganic phosphate.</text>
</comment>
<evidence type="ECO:0000313" key="7">
    <source>
        <dbReference type="EMBL" id="TRW17257.1"/>
    </source>
</evidence>
<reference evidence="7 8" key="1">
    <citation type="submission" date="2019-07" db="EMBL/GenBank/DDBJ databases">
        <title>Novel species isolated from glacier.</title>
        <authorList>
            <person name="Liu Q."/>
            <person name="Xin Y.-H."/>
        </authorList>
    </citation>
    <scope>NUCLEOTIDE SEQUENCE [LARGE SCALE GENOMIC DNA]</scope>
    <source>
        <strain evidence="7 8">LB1R16</strain>
    </source>
</reference>
<dbReference type="NCBIfam" id="NF003627">
    <property type="entry name" value="PRK05265.1-5"/>
    <property type="match status" value="1"/>
</dbReference>
<feature type="site" description="Transition state stabilizer" evidence="4">
    <location>
        <position position="219"/>
    </location>
</feature>
<dbReference type="GO" id="GO:0005829">
    <property type="term" value="C:cytosol"/>
    <property type="evidence" value="ECO:0007669"/>
    <property type="project" value="TreeGrafter"/>
</dbReference>
<feature type="compositionally biased region" description="Basic residues" evidence="6">
    <location>
        <begin position="27"/>
        <end position="44"/>
    </location>
</feature>
<dbReference type="OrthoDB" id="9806590at2"/>
<dbReference type="NCBIfam" id="TIGR00559">
    <property type="entry name" value="pdxJ"/>
    <property type="match status" value="1"/>
</dbReference>
<dbReference type="GO" id="GO:0033856">
    <property type="term" value="F:pyridoxine 5'-phosphate synthase activity"/>
    <property type="evidence" value="ECO:0007669"/>
    <property type="project" value="UniProtKB-UniRule"/>
</dbReference>
<comment type="caution">
    <text evidence="7">The sequence shown here is derived from an EMBL/GenBank/DDBJ whole genome shotgun (WGS) entry which is preliminary data.</text>
</comment>
<keyword evidence="8" id="KW-1185">Reference proteome</keyword>
<evidence type="ECO:0000256" key="2">
    <source>
        <dbReference type="ARBA" id="ARBA00022679"/>
    </source>
</evidence>
<evidence type="ECO:0000313" key="8">
    <source>
        <dbReference type="Proteomes" id="UP000317894"/>
    </source>
</evidence>
<dbReference type="EMBL" id="VJWA01000001">
    <property type="protein sequence ID" value="TRW17257.1"/>
    <property type="molecule type" value="Genomic_DNA"/>
</dbReference>
<proteinExistence type="inferred from homology"/>
<dbReference type="EC" id="2.6.99.2" evidence="4 5"/>
<feature type="binding site" evidence="4">
    <location>
        <position position="255"/>
    </location>
    <ligand>
        <name>3-amino-2-oxopropyl phosphate</name>
        <dbReference type="ChEBI" id="CHEBI:57279"/>
    </ligand>
</feature>
<dbReference type="PANTHER" id="PTHR30456:SF0">
    <property type="entry name" value="PYRIDOXINE 5'-PHOSPHATE SYNTHASE"/>
    <property type="match status" value="1"/>
</dbReference>
<dbReference type="HAMAP" id="MF_00279">
    <property type="entry name" value="PdxJ"/>
    <property type="match status" value="1"/>
</dbReference>
<evidence type="ECO:0000256" key="5">
    <source>
        <dbReference type="NCBIfam" id="TIGR00559"/>
    </source>
</evidence>
<dbReference type="GO" id="GO:0008615">
    <property type="term" value="P:pyridoxine biosynthetic process"/>
    <property type="evidence" value="ECO:0007669"/>
    <property type="project" value="UniProtKB-UniRule"/>
</dbReference>